<dbReference type="AlphaFoldDB" id="A0A2P2PVV9"/>
<organism evidence="1">
    <name type="scientific">Rhizophora mucronata</name>
    <name type="common">Asiatic mangrove</name>
    <dbReference type="NCBI Taxonomy" id="61149"/>
    <lineage>
        <taxon>Eukaryota</taxon>
        <taxon>Viridiplantae</taxon>
        <taxon>Streptophyta</taxon>
        <taxon>Embryophyta</taxon>
        <taxon>Tracheophyta</taxon>
        <taxon>Spermatophyta</taxon>
        <taxon>Magnoliopsida</taxon>
        <taxon>eudicotyledons</taxon>
        <taxon>Gunneridae</taxon>
        <taxon>Pentapetalae</taxon>
        <taxon>rosids</taxon>
        <taxon>fabids</taxon>
        <taxon>Malpighiales</taxon>
        <taxon>Rhizophoraceae</taxon>
        <taxon>Rhizophora</taxon>
    </lineage>
</organism>
<name>A0A2P2PVV9_RHIMU</name>
<accession>A0A2P2PVV9</accession>
<protein>
    <submittedName>
        <fullName evidence="1">Uncharacterized protein</fullName>
    </submittedName>
</protein>
<dbReference type="EMBL" id="GGEC01078383">
    <property type="protein sequence ID" value="MBX58867.1"/>
    <property type="molecule type" value="Transcribed_RNA"/>
</dbReference>
<evidence type="ECO:0000313" key="1">
    <source>
        <dbReference type="EMBL" id="MBX58867.1"/>
    </source>
</evidence>
<reference evidence="1" key="1">
    <citation type="submission" date="2018-02" db="EMBL/GenBank/DDBJ databases">
        <title>Rhizophora mucronata_Transcriptome.</title>
        <authorList>
            <person name="Meera S.P."/>
            <person name="Sreeshan A."/>
            <person name="Augustine A."/>
        </authorList>
    </citation>
    <scope>NUCLEOTIDE SEQUENCE</scope>
    <source>
        <tissue evidence="1">Leaf</tissue>
    </source>
</reference>
<sequence length="51" mass="5855">MQIFLPKLLPLILFADCIWCSSSIYCFGLGQWGFPFETVLKLNLDGVYCCF</sequence>
<proteinExistence type="predicted"/>